<sequence length="2779" mass="310530">MRRFTFLQRVFIEAQTADHPLLHPAIVLPSLVLCPDRVSRAPSLLSATMAELAVSMVVGPLVSLVKDKVSNYLLDQYNVMEGMEKQQKTLKRKLPAILDIMADAEKQASHREGVKAWLEELKTVAYEANDIFDEFQYEALRRKAKKEGHITKLGIMAGVKLLPTHNRVAFRNRMGNKLSAIVETIEVLVAEMNAFGFKHQLEAPPAWKEWRETDHNINDPENIVSRSRDQERKKIVEILFEGKACSDGDLMVVPIVGMGGLGKTTLAQLIYNDPRVQEHFQLLKWVCVSDDFNVRNLANKICNSSETSLEKALNKLQDELKGKRYLLVLDDIWNKDVDKWQKLKVSLKHGGVGSAILVTTRDKEIAEFMGTIVENSWTNNKYHDVAVLDNRFIQEIIESRAGLSNLPEGKRDELVKLVGPFVKRCAGSPLAAKALGSVLRNKTTKQEWEDVSRQSIICSDETGILPVLKLSYDDLPSNMRQCFAFCALYPKDYEIDVKKLIQLWMANGFISDEKKILAETVGEQIIREMVSRSFFQYVDQDPTRFGYSSKTLLKIHDLMHDVALSASGKECIYITDEMSSNELIPSAVRHIQYPESRDQGLAILFDSLKRMSTPIQTLVIGQIYNRDVEHSSKYSSVRALALLSLRGQGHSAIKPKHLHHLRYLDLSNSEMEALPDDISILYNLQTLKLSGCWRLRRLPKQMKHMTFLRHLYTDGCNGLACMPPELGRLSSLQTVTCFVVGSGGEDCSGLGELKDLNIGGSLKLTQLENVAKATSARSANLGKKKELRQLSLTWTRCEEEEQEEVQCGHDEVLEALEAHDGLLALEISSYQGNRFPSWMGMLRNVVELQLLNCTKTEQLPPFGQLPELQVIRLHGLGKLQSLCSRCTPSMFGKLKVLSLANLDGFDSFFCEAGQGEVVAFPQLEILYIQGCKSLKALPEGAVVVLSETHGGGDNNAMARSAFPRLKWLTLEDLSSFERWEAADAALEIVKAEQPLVLLFPLLETVCIENCPQLATLPRAPKLGELNVWRAKEDMPTLEPSDVLVNVDGGKQEERSCWDHMSSMTVMSLVSSDGFFLGSRALQALWACFGQLQDLTIRRCHKLVYWPEKEFRGLVSLRTLGIEICKGLIGYASSHAHDEQATTSEEEERRSQLLPRLEFLEIWGCESLVEVLSAPAALKRMSIGWCVKLESLSLLPGKQQDKTLKHHHQGGSSSTDDVTASTAAGAVQDQDLSLPAASTSHQDNLSLLPSSSSLEFLRIQQCHGLSEVLSLPPSLREIRIDDCSNLRLLSGQLDAVKEISISGCPELRSLESIITSGGGNSTTTETELIPAAAAAPSLELLYLWDCKSLASLPTGPQAGYYYSSLRELTIRRCPAMKSLPPALQQRLDSLEYKDLDARLEAAPMAELATSLVVGPLLSLVKNKVADYLLEQYKVMEGMEKQHKILKRKLPAILDIMADAEKQASHREGVKAWLEELKTVAYEANDVFDEFRYEALRRKAKKEGHITKLGIMAGVKLFPTHNRFAFRNRMGNKLRTIVETIEILVAEMNTFGFKHQLQAPPAWKEWRETDHNINDPENIVSRSRDQERKKIVEILIKGQACDDGDLMVLPIIGMGGLGKTTLAQLIYNDPQVQEHFQLLKWVCVSDDFNVRNLANKICNASETSLEEALKKLQDELRGKRYLLVLDDIWNKDVDKWQKLKACLKHGGHGSAVLTTTRDKEIAEFMGIIVENSWTNKYHDVAVLDNEFIQEIIESRAGLSNLPEGKRDELVNLVGPFVKRCAGSPLAAKALGSLLRNKTTKQEWEDASRQSIICSDETGILPVLKLSYDELPSNMRQCFAFCALYPKDYEIDAKDLIQLWMANGFISDEKKILAETMGEQIIREMVSRSFFQYVDQDPTRFGYSSTMLLKIHDLMHDVAVSASEKECAYLTDKMDQRNELLPIAVRNIHYPESREKGLAILFDYLRRKSTPIQTLVIGKSYDGYEQHSLEHSSLRALSFPNLKGGHCHLTVKPKHLHHLRYLDLSDSEMEALPDDISILYNLQTLKLSRCWRLRRLPKQMKHVTFLRHLYTDGCNGLACMPPELGRLSSLQTVTCFVVGSGGEDCSGLGELKDLNIGGSLKLTQLENVAKATSARSANLGKKKELRQLSLTWTRCEEEEQEEVQCGHDEVLEALEAHDGLLALEISSYQGNRFPSWMGMLRNMVELQLFNCTKTEQLPPFSQLPELQVIRLHGLGKLQSLCSRCTPSMFGKLKHLSLANLDGFDSFFCEAGQGEVVAFPQLEILYIRGCKSLKALPEGAVVVLSEMHGGGDNNAMARSAFPRLKWLRLEDLRSFERWDAADGALKIVKAEQPVVLLFPLLETVSIENCPQLTTLPRAPKLGELDVMLAKEDMPTLEVSDVLVNVDSGKQEERSCWDHMSSMTVMSLVSSHGFFLGSRALLALWACFGQLQDLTIRDCHKLVYWPEKEFRGLVSLRTLEIWKCKGLIGYASSHAHDEQATTSEEEERRSQLLPRLESLLIWDCESLVEVLSAPAALKRMSIGWCVKLESLSLLPGKQQDKTLKHHHQGGSSSTDDVTASTAAGAVQDEDLSLPAASTSHQDNLSLLPSSSSLEFLRIQHCQGLSELLSLPPSLRKISINYCSNLRLLSGQLDAVKEISISGCPELRSLESIITSGGGNSMTTETELIPAAAAAAPSLELLYLWDCKSLASLPTGPQAGYYYSSLRELTIRICPAMKSLPPALQQRLDSLEYKELDARLEAGPGPGRGLLGRLCSRLSPPSCLG</sequence>
<evidence type="ECO:0000259" key="8">
    <source>
        <dbReference type="Pfam" id="PF00931"/>
    </source>
</evidence>
<dbReference type="PANTHER" id="PTHR36766">
    <property type="entry name" value="PLANT BROAD-SPECTRUM MILDEW RESISTANCE PROTEIN RPW8"/>
    <property type="match status" value="1"/>
</dbReference>
<dbReference type="InterPro" id="IPR042197">
    <property type="entry name" value="Apaf_helical"/>
</dbReference>
<dbReference type="Proteomes" id="UP001341281">
    <property type="component" value="Chromosome 01"/>
</dbReference>
<gene>
    <name evidence="12" type="ORF">U9M48_000205</name>
</gene>
<feature type="domain" description="R13L1/DRL21-like LRR repeat region" evidence="11">
    <location>
        <begin position="750"/>
        <end position="875"/>
    </location>
</feature>
<dbReference type="InterPro" id="IPR003591">
    <property type="entry name" value="Leu-rich_rpt_typical-subtyp"/>
</dbReference>
<feature type="domain" description="Disease resistance N-terminal" evidence="9">
    <location>
        <begin position="1416"/>
        <end position="1500"/>
    </location>
</feature>
<keyword evidence="3" id="KW-0677">Repeat</keyword>
<dbReference type="InterPro" id="IPR058922">
    <property type="entry name" value="WHD_DRP"/>
</dbReference>
<evidence type="ECO:0000259" key="11">
    <source>
        <dbReference type="Pfam" id="PF25019"/>
    </source>
</evidence>
<dbReference type="InterPro" id="IPR002182">
    <property type="entry name" value="NB-ARC"/>
</dbReference>
<feature type="domain" description="NB-ARC" evidence="8">
    <location>
        <begin position="1587"/>
        <end position="1726"/>
    </location>
</feature>
<evidence type="ECO:0000259" key="9">
    <source>
        <dbReference type="Pfam" id="PF18052"/>
    </source>
</evidence>
<name>A0AAQ3SEF6_PASNO</name>
<dbReference type="EMBL" id="CP144745">
    <property type="protein sequence ID" value="WVZ48796.1"/>
    <property type="molecule type" value="Genomic_DNA"/>
</dbReference>
<dbReference type="Gene3D" id="1.10.10.10">
    <property type="entry name" value="Winged helix-like DNA-binding domain superfamily/Winged helix DNA-binding domain"/>
    <property type="match status" value="2"/>
</dbReference>
<dbReference type="Gene3D" id="1.20.5.4130">
    <property type="match status" value="2"/>
</dbReference>
<dbReference type="GO" id="GO:0042742">
    <property type="term" value="P:defense response to bacterium"/>
    <property type="evidence" value="ECO:0007669"/>
    <property type="project" value="UniProtKB-ARBA"/>
</dbReference>
<feature type="compositionally biased region" description="Low complexity" evidence="7">
    <location>
        <begin position="1209"/>
        <end position="1221"/>
    </location>
</feature>
<feature type="domain" description="R13L1/DRL21-like LRR repeat region" evidence="11">
    <location>
        <begin position="2105"/>
        <end position="2230"/>
    </location>
</feature>
<dbReference type="Pfam" id="PF23559">
    <property type="entry name" value="WHD_DRP"/>
    <property type="match status" value="2"/>
</dbReference>
<evidence type="ECO:0000256" key="3">
    <source>
        <dbReference type="ARBA" id="ARBA00022737"/>
    </source>
</evidence>
<dbReference type="GO" id="GO:0043531">
    <property type="term" value="F:ADP binding"/>
    <property type="evidence" value="ECO:0007669"/>
    <property type="project" value="InterPro"/>
</dbReference>
<organism evidence="12 13">
    <name type="scientific">Paspalum notatum var. saurae</name>
    <dbReference type="NCBI Taxonomy" id="547442"/>
    <lineage>
        <taxon>Eukaryota</taxon>
        <taxon>Viridiplantae</taxon>
        <taxon>Streptophyta</taxon>
        <taxon>Embryophyta</taxon>
        <taxon>Tracheophyta</taxon>
        <taxon>Spermatophyta</taxon>
        <taxon>Magnoliopsida</taxon>
        <taxon>Liliopsida</taxon>
        <taxon>Poales</taxon>
        <taxon>Poaceae</taxon>
        <taxon>PACMAD clade</taxon>
        <taxon>Panicoideae</taxon>
        <taxon>Andropogonodae</taxon>
        <taxon>Paspaleae</taxon>
        <taxon>Paspalinae</taxon>
        <taxon>Paspalum</taxon>
    </lineage>
</organism>
<evidence type="ECO:0000256" key="5">
    <source>
        <dbReference type="ARBA" id="ARBA00022821"/>
    </source>
</evidence>
<dbReference type="Pfam" id="PF18052">
    <property type="entry name" value="Rx_N"/>
    <property type="match status" value="2"/>
</dbReference>
<feature type="domain" description="NB-ARC" evidence="8">
    <location>
        <begin position="232"/>
        <end position="372"/>
    </location>
</feature>
<dbReference type="PRINTS" id="PR00364">
    <property type="entry name" value="DISEASERSIST"/>
</dbReference>
<feature type="region of interest" description="Disordered" evidence="7">
    <location>
        <begin position="1199"/>
        <end position="1221"/>
    </location>
</feature>
<evidence type="ECO:0000256" key="1">
    <source>
        <dbReference type="ARBA" id="ARBA00008894"/>
    </source>
</evidence>
<keyword evidence="5" id="KW-0611">Plant defense</keyword>
<dbReference type="InterPro" id="IPR027417">
    <property type="entry name" value="P-loop_NTPase"/>
</dbReference>
<feature type="region of interest" description="Disordered" evidence="7">
    <location>
        <begin position="2554"/>
        <end position="2576"/>
    </location>
</feature>
<feature type="compositionally biased region" description="Low complexity" evidence="7">
    <location>
        <begin position="2564"/>
        <end position="2576"/>
    </location>
</feature>
<dbReference type="Gene3D" id="3.40.50.300">
    <property type="entry name" value="P-loop containing nucleotide triphosphate hydrolases"/>
    <property type="match status" value="2"/>
</dbReference>
<feature type="domain" description="Disease resistance N-terminal" evidence="9">
    <location>
        <begin position="62"/>
        <end position="146"/>
    </location>
</feature>
<proteinExistence type="inferred from homology"/>
<dbReference type="Pfam" id="PF25019">
    <property type="entry name" value="LRR_R13L1-DRL21"/>
    <property type="match status" value="2"/>
</dbReference>
<keyword evidence="4" id="KW-0547">Nucleotide-binding</keyword>
<evidence type="ECO:0000259" key="10">
    <source>
        <dbReference type="Pfam" id="PF23559"/>
    </source>
</evidence>
<dbReference type="FunFam" id="1.10.10.10:FF:000322">
    <property type="entry name" value="Probable disease resistance protein At1g63360"/>
    <property type="match status" value="2"/>
</dbReference>
<dbReference type="InterPro" id="IPR056789">
    <property type="entry name" value="LRR_R13L1-DRL21"/>
</dbReference>
<evidence type="ECO:0000256" key="4">
    <source>
        <dbReference type="ARBA" id="ARBA00022741"/>
    </source>
</evidence>
<dbReference type="SMART" id="SM00369">
    <property type="entry name" value="LRR_TYP"/>
    <property type="match status" value="2"/>
</dbReference>
<feature type="domain" description="Disease resistance protein winged helix" evidence="10">
    <location>
        <begin position="488"/>
        <end position="563"/>
    </location>
</feature>
<dbReference type="InterPro" id="IPR041118">
    <property type="entry name" value="Rx_N"/>
</dbReference>
<dbReference type="Pfam" id="PF00931">
    <property type="entry name" value="NB-ARC"/>
    <property type="match status" value="2"/>
</dbReference>
<dbReference type="GO" id="GO:0002758">
    <property type="term" value="P:innate immune response-activating signaling pathway"/>
    <property type="evidence" value="ECO:0007669"/>
    <property type="project" value="UniProtKB-ARBA"/>
</dbReference>
<dbReference type="Gene3D" id="3.80.10.10">
    <property type="entry name" value="Ribonuclease Inhibitor"/>
    <property type="match status" value="8"/>
</dbReference>
<dbReference type="Gene3D" id="1.10.8.430">
    <property type="entry name" value="Helical domain of apoptotic protease-activating factors"/>
    <property type="match status" value="2"/>
</dbReference>
<dbReference type="GO" id="GO:0009626">
    <property type="term" value="P:plant-type hypersensitive response"/>
    <property type="evidence" value="ECO:0007669"/>
    <property type="project" value="UniProtKB-ARBA"/>
</dbReference>
<reference evidence="12 13" key="1">
    <citation type="submission" date="2024-02" db="EMBL/GenBank/DDBJ databases">
        <title>High-quality chromosome-scale genome assembly of Pensacola bahiagrass (Paspalum notatum Flugge var. saurae).</title>
        <authorList>
            <person name="Vega J.M."/>
            <person name="Podio M."/>
            <person name="Orjuela J."/>
            <person name="Siena L.A."/>
            <person name="Pessino S.C."/>
            <person name="Combes M.C."/>
            <person name="Mariac C."/>
            <person name="Albertini E."/>
            <person name="Pupilli F."/>
            <person name="Ortiz J.P.A."/>
            <person name="Leblanc O."/>
        </authorList>
    </citation>
    <scope>NUCLEOTIDE SEQUENCE [LARGE SCALE GENOMIC DNA]</scope>
    <source>
        <strain evidence="12">R1</strain>
        <tissue evidence="12">Leaf</tissue>
    </source>
</reference>
<evidence type="ECO:0000256" key="2">
    <source>
        <dbReference type="ARBA" id="ARBA00022614"/>
    </source>
</evidence>
<feature type="domain" description="Disease resistance protein winged helix" evidence="10">
    <location>
        <begin position="1841"/>
        <end position="1916"/>
    </location>
</feature>
<comment type="similarity">
    <text evidence="1">Belongs to the disease resistance NB-LRR family.</text>
</comment>
<evidence type="ECO:0000313" key="12">
    <source>
        <dbReference type="EMBL" id="WVZ48796.1"/>
    </source>
</evidence>
<accession>A0AAQ3SEF6</accession>
<dbReference type="SUPFAM" id="SSF52540">
    <property type="entry name" value="P-loop containing nucleoside triphosphate hydrolases"/>
    <property type="match status" value="2"/>
</dbReference>
<dbReference type="GO" id="GO:0005524">
    <property type="term" value="F:ATP binding"/>
    <property type="evidence" value="ECO:0007669"/>
    <property type="project" value="UniProtKB-KW"/>
</dbReference>
<keyword evidence="6" id="KW-0067">ATP-binding</keyword>
<dbReference type="PANTHER" id="PTHR36766:SF55">
    <property type="entry name" value="OS11G0492900 PROTEIN"/>
    <property type="match status" value="1"/>
</dbReference>
<dbReference type="InterPro" id="IPR032675">
    <property type="entry name" value="LRR_dom_sf"/>
</dbReference>
<keyword evidence="2" id="KW-0433">Leucine-rich repeat</keyword>
<dbReference type="InterPro" id="IPR036388">
    <property type="entry name" value="WH-like_DNA-bd_sf"/>
</dbReference>
<evidence type="ECO:0000313" key="13">
    <source>
        <dbReference type="Proteomes" id="UP001341281"/>
    </source>
</evidence>
<dbReference type="SUPFAM" id="SSF52058">
    <property type="entry name" value="L domain-like"/>
    <property type="match status" value="3"/>
</dbReference>
<evidence type="ECO:0000256" key="6">
    <source>
        <dbReference type="ARBA" id="ARBA00022840"/>
    </source>
</evidence>
<keyword evidence="13" id="KW-1185">Reference proteome</keyword>
<protein>
    <submittedName>
        <fullName evidence="12">Uncharacterized protein</fullName>
    </submittedName>
</protein>
<evidence type="ECO:0000256" key="7">
    <source>
        <dbReference type="SAM" id="MobiDB-lite"/>
    </source>
</evidence>